<sequence length="97" mass="11032">MTRFANHPFSAFFSAKEEIALQLMERGQMLQRETKEVLTPELERWENEGGRPRRGRGLDEHRVSYASAQRDLGQTIGVIAAKASALLDSFTVERRSP</sequence>
<evidence type="ECO:0000256" key="1">
    <source>
        <dbReference type="SAM" id="MobiDB-lite"/>
    </source>
</evidence>
<dbReference type="RefSeq" id="WP_218633251.1">
    <property type="nucleotide sequence ID" value="NZ_JAHVAH010000001.1"/>
</dbReference>
<dbReference type="EMBL" id="JAHVAH010000001">
    <property type="protein sequence ID" value="MBW0145336.1"/>
    <property type="molecule type" value="Genomic_DNA"/>
</dbReference>
<feature type="region of interest" description="Disordered" evidence="1">
    <location>
        <begin position="41"/>
        <end position="60"/>
    </location>
</feature>
<keyword evidence="3" id="KW-1185">Reference proteome</keyword>
<organism evidence="2 3">
    <name type="scientific">Sphingomicrobium clamense</name>
    <dbReference type="NCBI Taxonomy" id="2851013"/>
    <lineage>
        <taxon>Bacteria</taxon>
        <taxon>Pseudomonadati</taxon>
        <taxon>Pseudomonadota</taxon>
        <taxon>Alphaproteobacteria</taxon>
        <taxon>Sphingomonadales</taxon>
        <taxon>Sphingomonadaceae</taxon>
        <taxon>Sphingomicrobium</taxon>
    </lineage>
</organism>
<accession>A0ABS6V726</accession>
<reference evidence="2 3" key="1">
    <citation type="submission" date="2021-07" db="EMBL/GenBank/DDBJ databases">
        <title>The draft genome sequence of Sphingomicrobium sp. B8.</title>
        <authorList>
            <person name="Mu L."/>
        </authorList>
    </citation>
    <scope>NUCLEOTIDE SEQUENCE [LARGE SCALE GENOMIC DNA]</scope>
    <source>
        <strain evidence="2 3">B8</strain>
    </source>
</reference>
<gene>
    <name evidence="2" type="ORF">KTQ36_08520</name>
</gene>
<comment type="caution">
    <text evidence="2">The sequence shown here is derived from an EMBL/GenBank/DDBJ whole genome shotgun (WGS) entry which is preliminary data.</text>
</comment>
<evidence type="ECO:0000313" key="3">
    <source>
        <dbReference type="Proteomes" id="UP000698028"/>
    </source>
</evidence>
<evidence type="ECO:0000313" key="2">
    <source>
        <dbReference type="EMBL" id="MBW0145336.1"/>
    </source>
</evidence>
<protein>
    <submittedName>
        <fullName evidence="2">Uncharacterized protein</fullName>
    </submittedName>
</protein>
<name>A0ABS6V726_9SPHN</name>
<dbReference type="Proteomes" id="UP000698028">
    <property type="component" value="Unassembled WGS sequence"/>
</dbReference>
<proteinExistence type="predicted"/>